<dbReference type="InterPro" id="IPR006016">
    <property type="entry name" value="UspA"/>
</dbReference>
<dbReference type="PRINTS" id="PR01438">
    <property type="entry name" value="UNVRSLSTRESS"/>
</dbReference>
<dbReference type="Pfam" id="PF00582">
    <property type="entry name" value="Usp"/>
    <property type="match status" value="1"/>
</dbReference>
<dbReference type="InterPro" id="IPR014729">
    <property type="entry name" value="Rossmann-like_a/b/a_fold"/>
</dbReference>
<dbReference type="EMBL" id="CP036433">
    <property type="protein sequence ID" value="QDU97761.1"/>
    <property type="molecule type" value="Genomic_DNA"/>
</dbReference>
<sequence>MQLQVILVPTDFSPASELAVRYAADVAEKMGGTLIIAHVENLFVASGERSTSATTAVENAADRLKKITPHNPNVRYKYRLVSGNPSEAIIKLAGDLEADLIVMGAHGRHDFNRFLLGSTAEEVIRAAPCPVLSLKGANL</sequence>
<evidence type="ECO:0000313" key="3">
    <source>
        <dbReference type="EMBL" id="QDU97761.1"/>
    </source>
</evidence>
<reference evidence="3 4" key="1">
    <citation type="submission" date="2019-02" db="EMBL/GenBank/DDBJ databases">
        <title>Deep-cultivation of Planctomycetes and their phenomic and genomic characterization uncovers novel biology.</title>
        <authorList>
            <person name="Wiegand S."/>
            <person name="Jogler M."/>
            <person name="Boedeker C."/>
            <person name="Pinto D."/>
            <person name="Vollmers J."/>
            <person name="Rivas-Marin E."/>
            <person name="Kohn T."/>
            <person name="Peeters S.H."/>
            <person name="Heuer A."/>
            <person name="Rast P."/>
            <person name="Oberbeckmann S."/>
            <person name="Bunk B."/>
            <person name="Jeske O."/>
            <person name="Meyerdierks A."/>
            <person name="Storesund J.E."/>
            <person name="Kallscheuer N."/>
            <person name="Luecker S."/>
            <person name="Lage O.M."/>
            <person name="Pohl T."/>
            <person name="Merkel B.J."/>
            <person name="Hornburger P."/>
            <person name="Mueller R.-W."/>
            <person name="Bruemmer F."/>
            <person name="Labrenz M."/>
            <person name="Spormann A.M."/>
            <person name="Op den Camp H."/>
            <person name="Overmann J."/>
            <person name="Amann R."/>
            <person name="Jetten M.S.M."/>
            <person name="Mascher T."/>
            <person name="Medema M.H."/>
            <person name="Devos D.P."/>
            <person name="Kaster A.-K."/>
            <person name="Ovreas L."/>
            <person name="Rohde M."/>
            <person name="Galperin M.Y."/>
            <person name="Jogler C."/>
        </authorList>
    </citation>
    <scope>NUCLEOTIDE SEQUENCE [LARGE SCALE GENOMIC DNA]</scope>
    <source>
        <strain evidence="3 4">Pla85_3_4</strain>
    </source>
</reference>
<dbReference type="CDD" id="cd00293">
    <property type="entry name" value="USP-like"/>
    <property type="match status" value="1"/>
</dbReference>
<feature type="domain" description="UspA" evidence="2">
    <location>
        <begin position="4"/>
        <end position="132"/>
    </location>
</feature>
<dbReference type="AlphaFoldDB" id="A0A518E127"/>
<keyword evidence="4" id="KW-1185">Reference proteome</keyword>
<evidence type="ECO:0000256" key="1">
    <source>
        <dbReference type="ARBA" id="ARBA00008791"/>
    </source>
</evidence>
<dbReference type="PANTHER" id="PTHR46268:SF22">
    <property type="entry name" value="SENSOR PROTEIN KDPD-RELATED"/>
    <property type="match status" value="1"/>
</dbReference>
<comment type="similarity">
    <text evidence="1">Belongs to the universal stress protein A family.</text>
</comment>
<dbReference type="KEGG" id="lcre:Pla8534_56170"/>
<proteinExistence type="inferred from homology"/>
<evidence type="ECO:0000259" key="2">
    <source>
        <dbReference type="Pfam" id="PF00582"/>
    </source>
</evidence>
<protein>
    <submittedName>
        <fullName evidence="3">Universal stress protein</fullName>
    </submittedName>
</protein>
<dbReference type="InterPro" id="IPR006015">
    <property type="entry name" value="Universal_stress_UspA"/>
</dbReference>
<dbReference type="PANTHER" id="PTHR46268">
    <property type="entry name" value="STRESS RESPONSE PROTEIN NHAX"/>
    <property type="match status" value="1"/>
</dbReference>
<organism evidence="3 4">
    <name type="scientific">Lignipirellula cremea</name>
    <dbReference type="NCBI Taxonomy" id="2528010"/>
    <lineage>
        <taxon>Bacteria</taxon>
        <taxon>Pseudomonadati</taxon>
        <taxon>Planctomycetota</taxon>
        <taxon>Planctomycetia</taxon>
        <taxon>Pirellulales</taxon>
        <taxon>Pirellulaceae</taxon>
        <taxon>Lignipirellula</taxon>
    </lineage>
</organism>
<dbReference type="Gene3D" id="3.40.50.620">
    <property type="entry name" value="HUPs"/>
    <property type="match status" value="1"/>
</dbReference>
<accession>A0A518E127</accession>
<gene>
    <name evidence="3" type="ORF">Pla8534_56170</name>
</gene>
<dbReference type="Proteomes" id="UP000317648">
    <property type="component" value="Chromosome"/>
</dbReference>
<name>A0A518E127_9BACT</name>
<dbReference type="SUPFAM" id="SSF52402">
    <property type="entry name" value="Adenine nucleotide alpha hydrolases-like"/>
    <property type="match status" value="1"/>
</dbReference>
<evidence type="ECO:0000313" key="4">
    <source>
        <dbReference type="Proteomes" id="UP000317648"/>
    </source>
</evidence>
<dbReference type="RefSeq" id="WP_231756699.1">
    <property type="nucleotide sequence ID" value="NZ_CP036433.1"/>
</dbReference>